<keyword evidence="2" id="KW-1185">Reference proteome</keyword>
<reference evidence="1 2" key="1">
    <citation type="journal article" date="2023" name="G3 (Bethesda)">
        <title>A chromosome-length genome assembly and annotation of blackberry (Rubus argutus, cv. 'Hillquist').</title>
        <authorList>
            <person name="Bruna T."/>
            <person name="Aryal R."/>
            <person name="Dudchenko O."/>
            <person name="Sargent D.J."/>
            <person name="Mead D."/>
            <person name="Buti M."/>
            <person name="Cavallini A."/>
            <person name="Hytonen T."/>
            <person name="Andres J."/>
            <person name="Pham M."/>
            <person name="Weisz D."/>
            <person name="Mascagni F."/>
            <person name="Usai G."/>
            <person name="Natali L."/>
            <person name="Bassil N."/>
            <person name="Fernandez G.E."/>
            <person name="Lomsadze A."/>
            <person name="Armour M."/>
            <person name="Olukolu B."/>
            <person name="Poorten T."/>
            <person name="Britton C."/>
            <person name="Davik J."/>
            <person name="Ashrafi H."/>
            <person name="Aiden E.L."/>
            <person name="Borodovsky M."/>
            <person name="Worthington M."/>
        </authorList>
    </citation>
    <scope>NUCLEOTIDE SEQUENCE [LARGE SCALE GENOMIC DNA]</scope>
    <source>
        <strain evidence="1">PI 553951</strain>
    </source>
</reference>
<protein>
    <submittedName>
        <fullName evidence="1">Uncharacterized protein</fullName>
    </submittedName>
</protein>
<name>A0AAW1WR77_RUBAR</name>
<organism evidence="1 2">
    <name type="scientific">Rubus argutus</name>
    <name type="common">Southern blackberry</name>
    <dbReference type="NCBI Taxonomy" id="59490"/>
    <lineage>
        <taxon>Eukaryota</taxon>
        <taxon>Viridiplantae</taxon>
        <taxon>Streptophyta</taxon>
        <taxon>Embryophyta</taxon>
        <taxon>Tracheophyta</taxon>
        <taxon>Spermatophyta</taxon>
        <taxon>Magnoliopsida</taxon>
        <taxon>eudicotyledons</taxon>
        <taxon>Gunneridae</taxon>
        <taxon>Pentapetalae</taxon>
        <taxon>rosids</taxon>
        <taxon>fabids</taxon>
        <taxon>Rosales</taxon>
        <taxon>Rosaceae</taxon>
        <taxon>Rosoideae</taxon>
        <taxon>Rosoideae incertae sedis</taxon>
        <taxon>Rubus</taxon>
    </lineage>
</organism>
<sequence length="77" mass="8703">MPRAVKDELNRTMWANFEGEMSSDSRILVLESEKKTGKPECLAEKIRLRLRGCDIEVSRATTTNGEERGVFILFGKG</sequence>
<dbReference type="EMBL" id="JBEDUW010000005">
    <property type="protein sequence ID" value="KAK9927112.1"/>
    <property type="molecule type" value="Genomic_DNA"/>
</dbReference>
<comment type="caution">
    <text evidence="1">The sequence shown here is derived from an EMBL/GenBank/DDBJ whole genome shotgun (WGS) entry which is preliminary data.</text>
</comment>
<accession>A0AAW1WR77</accession>
<evidence type="ECO:0000313" key="2">
    <source>
        <dbReference type="Proteomes" id="UP001457282"/>
    </source>
</evidence>
<dbReference type="AlphaFoldDB" id="A0AAW1WR77"/>
<gene>
    <name evidence="1" type="ORF">M0R45_024314</name>
</gene>
<dbReference type="Proteomes" id="UP001457282">
    <property type="component" value="Unassembled WGS sequence"/>
</dbReference>
<proteinExistence type="predicted"/>
<evidence type="ECO:0000313" key="1">
    <source>
        <dbReference type="EMBL" id="KAK9927112.1"/>
    </source>
</evidence>